<dbReference type="GO" id="GO:0005737">
    <property type="term" value="C:cytoplasm"/>
    <property type="evidence" value="ECO:0007669"/>
    <property type="project" value="TreeGrafter"/>
</dbReference>
<evidence type="ECO:0000313" key="7">
    <source>
        <dbReference type="EMBL" id="SHF20883.1"/>
    </source>
</evidence>
<dbReference type="PIRSF" id="PIRSF037489">
    <property type="entry name" value="UCP037489_NIF3_YqfO"/>
    <property type="match status" value="1"/>
</dbReference>
<dbReference type="STRING" id="1121025.SAMN02745249_02036"/>
<evidence type="ECO:0000256" key="3">
    <source>
        <dbReference type="ARBA" id="ARBA00022112"/>
    </source>
</evidence>
<feature type="binding site" evidence="6">
    <location>
        <position position="332"/>
    </location>
    <ligand>
        <name>a divalent metal cation</name>
        <dbReference type="ChEBI" id="CHEBI:60240"/>
        <label>1</label>
    </ligand>
</feature>
<dbReference type="Gene3D" id="3.30.70.120">
    <property type="match status" value="1"/>
</dbReference>
<evidence type="ECO:0000256" key="4">
    <source>
        <dbReference type="ARBA" id="ARBA00022723"/>
    </source>
</evidence>
<dbReference type="InterPro" id="IPR002678">
    <property type="entry name" value="DUF34/NIF3"/>
</dbReference>
<dbReference type="EMBL" id="FQUF01000046">
    <property type="protein sequence ID" value="SHF20883.1"/>
    <property type="molecule type" value="Genomic_DNA"/>
</dbReference>
<evidence type="ECO:0000256" key="2">
    <source>
        <dbReference type="ARBA" id="ARBA00011643"/>
    </source>
</evidence>
<organism evidence="7 8">
    <name type="scientific">Atopostipes suicloacalis DSM 15692</name>
    <dbReference type="NCBI Taxonomy" id="1121025"/>
    <lineage>
        <taxon>Bacteria</taxon>
        <taxon>Bacillati</taxon>
        <taxon>Bacillota</taxon>
        <taxon>Bacilli</taxon>
        <taxon>Lactobacillales</taxon>
        <taxon>Carnobacteriaceae</taxon>
        <taxon>Atopostipes</taxon>
    </lineage>
</organism>
<dbReference type="InterPro" id="IPR017221">
    <property type="entry name" value="DUF34/NIF3_bac"/>
</dbReference>
<feature type="binding site" evidence="6">
    <location>
        <position position="335"/>
    </location>
    <ligand>
        <name>a divalent metal cation</name>
        <dbReference type="ChEBI" id="CHEBI:60240"/>
        <label>1</label>
    </ligand>
</feature>
<keyword evidence="4 5" id="KW-0479">Metal-binding</keyword>
<dbReference type="InterPro" id="IPR036069">
    <property type="entry name" value="DUF34/NIF3_sf"/>
</dbReference>
<dbReference type="RefSeq" id="WP_073298686.1">
    <property type="nucleotide sequence ID" value="NZ_FQUF01000046.1"/>
</dbReference>
<feature type="binding site" evidence="6">
    <location>
        <position position="65"/>
    </location>
    <ligand>
        <name>a divalent metal cation</name>
        <dbReference type="ChEBI" id="CHEBI:60240"/>
        <label>1</label>
    </ligand>
</feature>
<comment type="subunit">
    <text evidence="2">Homohexamer.</text>
</comment>
<reference evidence="7 8" key="1">
    <citation type="submission" date="2016-11" db="EMBL/GenBank/DDBJ databases">
        <authorList>
            <person name="Jaros S."/>
            <person name="Januszkiewicz K."/>
            <person name="Wedrychowicz H."/>
        </authorList>
    </citation>
    <scope>NUCLEOTIDE SEQUENCE [LARGE SCALE GENOMIC DNA]</scope>
    <source>
        <strain evidence="7 8">DSM 15692</strain>
    </source>
</reference>
<evidence type="ECO:0000256" key="1">
    <source>
        <dbReference type="ARBA" id="ARBA00006964"/>
    </source>
</evidence>
<gene>
    <name evidence="7" type="ORF">SAMN02745249_02036</name>
</gene>
<dbReference type="PANTHER" id="PTHR13799:SF14">
    <property type="entry name" value="GTP CYCLOHYDROLASE 1 TYPE 2 HOMOLOG"/>
    <property type="match status" value="1"/>
</dbReference>
<proteinExistence type="inferred from homology"/>
<dbReference type="Proteomes" id="UP000184128">
    <property type="component" value="Unassembled WGS sequence"/>
</dbReference>
<name>A0A1M4ZS36_9LACT</name>
<evidence type="ECO:0000256" key="6">
    <source>
        <dbReference type="PIRSR" id="PIRSR602678-1"/>
    </source>
</evidence>
<evidence type="ECO:0000313" key="8">
    <source>
        <dbReference type="Proteomes" id="UP000184128"/>
    </source>
</evidence>
<keyword evidence="8" id="KW-1185">Reference proteome</keyword>
<dbReference type="PANTHER" id="PTHR13799">
    <property type="entry name" value="NGG1 INTERACTING FACTOR 3"/>
    <property type="match status" value="1"/>
</dbReference>
<evidence type="ECO:0000256" key="5">
    <source>
        <dbReference type="PIRNR" id="PIRNR037489"/>
    </source>
</evidence>
<dbReference type="OrthoDB" id="9792792at2"/>
<dbReference type="GO" id="GO:0046872">
    <property type="term" value="F:metal ion binding"/>
    <property type="evidence" value="ECO:0007669"/>
    <property type="project" value="UniProtKB-UniRule"/>
</dbReference>
<dbReference type="InterPro" id="IPR015867">
    <property type="entry name" value="N-reg_PII/ATP_PRibTrfase_C"/>
</dbReference>
<feature type="binding site" evidence="6">
    <location>
        <position position="104"/>
    </location>
    <ligand>
        <name>a divalent metal cation</name>
        <dbReference type="ChEBI" id="CHEBI:60240"/>
        <label>1</label>
    </ligand>
</feature>
<sequence length="372" mass="42126">MTTVKEIVHHIEAFAPPSLAEDWDPIGLAFGSYDQEVNKMMIALDLDAKTLKEAQENDVDFIFTHHPPIFGSLNTLNEHDTRRKEYIELIKSNISVYAAHTNIDAAENGMNDWLIHALSLEGPIEVLDVTTETSYKLLVLYTPLEDADSVRNALHKNGAGQVGNYDNVSYNSRGTGRFTPNEKAEPTIGQANEAEQVLEERIEVLVPESLIGRIIQTIYEVHPYEEPVFHLFDIGKIEKKYGLGRVGSLAEPTTIHDLIERVKQAYNVPFVRHANLDLEQKIKKIAVLGGSGEKYYKKALEKEADLYITGDISYHGAQDMIRDGLPFIDPGHFIENIFVEKMTKEIIKWSEAENWSLEITPSTKQEDVFKFR</sequence>
<dbReference type="FunFam" id="3.40.1390.30:FF:000001">
    <property type="entry name" value="GTP cyclohydrolase 1 type 2"/>
    <property type="match status" value="1"/>
</dbReference>
<comment type="similarity">
    <text evidence="1 5">Belongs to the GTP cyclohydrolase I type 2/NIF3 family.</text>
</comment>
<dbReference type="NCBIfam" id="TIGR00486">
    <property type="entry name" value="YbgI_SA1388"/>
    <property type="match status" value="1"/>
</dbReference>
<dbReference type="Gene3D" id="3.40.1390.30">
    <property type="entry name" value="NIF3 (NGG1p interacting factor 3)-like"/>
    <property type="match status" value="1"/>
</dbReference>
<dbReference type="SUPFAM" id="SSF102705">
    <property type="entry name" value="NIF3 (NGG1p interacting factor 3)-like"/>
    <property type="match status" value="1"/>
</dbReference>
<dbReference type="AlphaFoldDB" id="A0A1M4ZS36"/>
<accession>A0A1M4ZS36</accession>
<feature type="binding site" evidence="6">
    <location>
        <position position="66"/>
    </location>
    <ligand>
        <name>a divalent metal cation</name>
        <dbReference type="ChEBI" id="CHEBI:60240"/>
        <label>1</label>
    </ligand>
</feature>
<protein>
    <recommendedName>
        <fullName evidence="3 5">GTP cyclohydrolase 1 type 2 homolog</fullName>
    </recommendedName>
</protein>
<dbReference type="Pfam" id="PF01784">
    <property type="entry name" value="DUF34_NIF3"/>
    <property type="match status" value="1"/>
</dbReference>